<dbReference type="EMBL" id="BMAW01112546">
    <property type="protein sequence ID" value="GFT53098.1"/>
    <property type="molecule type" value="Genomic_DNA"/>
</dbReference>
<sequence length="95" mass="11358">MKNKISAALLTRVKYFMRRHMLMSYNQVTWREREQRQAFRKGVSYHAITDLTGLNLPIINSVEAMRLRTMEELDTVVVASAHYDRLHIRMEVTYR</sequence>
<accession>A0A8X6TW88</accession>
<organism evidence="1 2">
    <name type="scientific">Nephila pilipes</name>
    <name type="common">Giant wood spider</name>
    <name type="synonym">Nephila maculata</name>
    <dbReference type="NCBI Taxonomy" id="299642"/>
    <lineage>
        <taxon>Eukaryota</taxon>
        <taxon>Metazoa</taxon>
        <taxon>Ecdysozoa</taxon>
        <taxon>Arthropoda</taxon>
        <taxon>Chelicerata</taxon>
        <taxon>Arachnida</taxon>
        <taxon>Araneae</taxon>
        <taxon>Araneomorphae</taxon>
        <taxon>Entelegynae</taxon>
        <taxon>Araneoidea</taxon>
        <taxon>Nephilidae</taxon>
        <taxon>Nephila</taxon>
    </lineage>
</organism>
<name>A0A8X6TW88_NEPPI</name>
<protein>
    <submittedName>
        <fullName evidence="1">Uncharacterized protein</fullName>
    </submittedName>
</protein>
<dbReference type="AlphaFoldDB" id="A0A8X6TW88"/>
<dbReference type="Proteomes" id="UP000887013">
    <property type="component" value="Unassembled WGS sequence"/>
</dbReference>
<proteinExistence type="predicted"/>
<evidence type="ECO:0000313" key="2">
    <source>
        <dbReference type="Proteomes" id="UP000887013"/>
    </source>
</evidence>
<evidence type="ECO:0000313" key="1">
    <source>
        <dbReference type="EMBL" id="GFT53098.1"/>
    </source>
</evidence>
<gene>
    <name evidence="1" type="ORF">NPIL_544811</name>
</gene>
<comment type="caution">
    <text evidence="1">The sequence shown here is derived from an EMBL/GenBank/DDBJ whole genome shotgun (WGS) entry which is preliminary data.</text>
</comment>
<reference evidence="1" key="1">
    <citation type="submission" date="2020-08" db="EMBL/GenBank/DDBJ databases">
        <title>Multicomponent nature underlies the extraordinary mechanical properties of spider dragline silk.</title>
        <authorList>
            <person name="Kono N."/>
            <person name="Nakamura H."/>
            <person name="Mori M."/>
            <person name="Yoshida Y."/>
            <person name="Ohtoshi R."/>
            <person name="Malay A.D."/>
            <person name="Moran D.A.P."/>
            <person name="Tomita M."/>
            <person name="Numata K."/>
            <person name="Arakawa K."/>
        </authorList>
    </citation>
    <scope>NUCLEOTIDE SEQUENCE</scope>
</reference>
<keyword evidence="2" id="KW-1185">Reference proteome</keyword>